<dbReference type="InterPro" id="IPR035437">
    <property type="entry name" value="SNase_OB-fold_sf"/>
</dbReference>
<evidence type="ECO:0000256" key="5">
    <source>
        <dbReference type="SAM" id="SignalP"/>
    </source>
</evidence>
<dbReference type="PROSITE" id="PS50830">
    <property type="entry name" value="TNASE_3"/>
    <property type="match status" value="1"/>
</dbReference>
<dbReference type="PROSITE" id="PS01284">
    <property type="entry name" value="TNASE_2"/>
    <property type="match status" value="1"/>
</dbReference>
<feature type="compositionally biased region" description="Low complexity" evidence="4">
    <location>
        <begin position="223"/>
        <end position="232"/>
    </location>
</feature>
<feature type="compositionally biased region" description="Basic and acidic residues" evidence="4">
    <location>
        <begin position="210"/>
        <end position="219"/>
    </location>
</feature>
<feature type="region of interest" description="Disordered" evidence="4">
    <location>
        <begin position="32"/>
        <end position="54"/>
    </location>
</feature>
<feature type="chain" id="PRO_5045654119" evidence="5">
    <location>
        <begin position="22"/>
        <end position="288"/>
    </location>
</feature>
<name>A0ABW2PQK9_9BACL</name>
<dbReference type="Proteomes" id="UP001596505">
    <property type="component" value="Unassembled WGS sequence"/>
</dbReference>
<dbReference type="EMBL" id="JBHTCO010000002">
    <property type="protein sequence ID" value="MFC7391587.1"/>
    <property type="molecule type" value="Genomic_DNA"/>
</dbReference>
<keyword evidence="1" id="KW-0540">Nuclease</keyword>
<keyword evidence="2" id="KW-0255">Endonuclease</keyword>
<evidence type="ECO:0000313" key="8">
    <source>
        <dbReference type="Proteomes" id="UP001596505"/>
    </source>
</evidence>
<dbReference type="RefSeq" id="WP_380962756.1">
    <property type="nucleotide sequence ID" value="NZ_JBHTCO010000002.1"/>
</dbReference>
<feature type="region of interest" description="Disordered" evidence="4">
    <location>
        <begin position="200"/>
        <end position="261"/>
    </location>
</feature>
<evidence type="ECO:0000256" key="1">
    <source>
        <dbReference type="ARBA" id="ARBA00022722"/>
    </source>
</evidence>
<dbReference type="InterPro" id="IPR016071">
    <property type="entry name" value="Staphylococal_nuclease_OB-fold"/>
</dbReference>
<gene>
    <name evidence="7" type="ORF">ACFQRG_01075</name>
</gene>
<feature type="domain" description="TNase-like" evidence="6">
    <location>
        <begin position="58"/>
        <end position="191"/>
    </location>
</feature>
<evidence type="ECO:0000259" key="6">
    <source>
        <dbReference type="PROSITE" id="PS50830"/>
    </source>
</evidence>
<keyword evidence="5" id="KW-0732">Signal</keyword>
<keyword evidence="3" id="KW-0378">Hydrolase</keyword>
<dbReference type="InterPro" id="IPR002071">
    <property type="entry name" value="Thermonucl_AS"/>
</dbReference>
<accession>A0ABW2PQK9</accession>
<proteinExistence type="predicted"/>
<organism evidence="7 8">
    <name type="scientific">Scopulibacillus cellulosilyticus</name>
    <dbReference type="NCBI Taxonomy" id="2665665"/>
    <lineage>
        <taxon>Bacteria</taxon>
        <taxon>Bacillati</taxon>
        <taxon>Bacillota</taxon>
        <taxon>Bacilli</taxon>
        <taxon>Bacillales</taxon>
        <taxon>Sporolactobacillaceae</taxon>
        <taxon>Scopulibacillus</taxon>
    </lineage>
</organism>
<dbReference type="PROSITE" id="PS51257">
    <property type="entry name" value="PROKAR_LIPOPROTEIN"/>
    <property type="match status" value="1"/>
</dbReference>
<dbReference type="Gene3D" id="2.40.50.90">
    <property type="match status" value="1"/>
</dbReference>
<feature type="compositionally biased region" description="Polar residues" evidence="4">
    <location>
        <begin position="41"/>
        <end position="54"/>
    </location>
</feature>
<dbReference type="SUPFAM" id="SSF50199">
    <property type="entry name" value="Staphylococcal nuclease"/>
    <property type="match status" value="1"/>
</dbReference>
<comment type="caution">
    <text evidence="7">The sequence shown here is derived from an EMBL/GenBank/DDBJ whole genome shotgun (WGS) entry which is preliminary data.</text>
</comment>
<protein>
    <submittedName>
        <fullName evidence="7">Thermonuclease family protein</fullName>
    </submittedName>
</protein>
<feature type="compositionally biased region" description="Polar residues" evidence="4">
    <location>
        <begin position="233"/>
        <end position="251"/>
    </location>
</feature>
<dbReference type="Pfam" id="PF00565">
    <property type="entry name" value="SNase"/>
    <property type="match status" value="1"/>
</dbReference>
<sequence>MYLKKLTIIFTAFCCALVILAGCAVPSASNSHSGSEHAKTGYSQKASTDSASNQSHKKLVKAKVIKVIDGDTIKVRLNEKEETVRFLLVDTPETHHPRLGVQPYGPEASQFTHKLLDGKTADLELAVGGGRDKYGRVLAYVYVDGKSVEEELLKRGLARVAYVYPPNTKYVDEYRAIQKKAQKKGIGIWSVEDYAGKDGYHPEVINNNKKGTDRFKNTEQDQSSSSHASSFSPDNNGNCDGQIKGNISGNGNRIYHEPGDQSYKVTKAEKCFTTKQAAEQDGFRAPRN</sequence>
<keyword evidence="8" id="KW-1185">Reference proteome</keyword>
<dbReference type="CDD" id="cd00175">
    <property type="entry name" value="SNc"/>
    <property type="match status" value="1"/>
</dbReference>
<evidence type="ECO:0000313" key="7">
    <source>
        <dbReference type="EMBL" id="MFC7391587.1"/>
    </source>
</evidence>
<evidence type="ECO:0000256" key="4">
    <source>
        <dbReference type="SAM" id="MobiDB-lite"/>
    </source>
</evidence>
<dbReference type="PANTHER" id="PTHR12302">
    <property type="entry name" value="EBNA2 BINDING PROTEIN P100"/>
    <property type="match status" value="1"/>
</dbReference>
<dbReference type="SMART" id="SM00318">
    <property type="entry name" value="SNc"/>
    <property type="match status" value="1"/>
</dbReference>
<evidence type="ECO:0000256" key="3">
    <source>
        <dbReference type="ARBA" id="ARBA00022801"/>
    </source>
</evidence>
<evidence type="ECO:0000256" key="2">
    <source>
        <dbReference type="ARBA" id="ARBA00022759"/>
    </source>
</evidence>
<reference evidence="8" key="1">
    <citation type="journal article" date="2019" name="Int. J. Syst. Evol. Microbiol.">
        <title>The Global Catalogue of Microorganisms (GCM) 10K type strain sequencing project: providing services to taxonomists for standard genome sequencing and annotation.</title>
        <authorList>
            <consortium name="The Broad Institute Genomics Platform"/>
            <consortium name="The Broad Institute Genome Sequencing Center for Infectious Disease"/>
            <person name="Wu L."/>
            <person name="Ma J."/>
        </authorList>
    </citation>
    <scope>NUCLEOTIDE SEQUENCE [LARGE SCALE GENOMIC DNA]</scope>
    <source>
        <strain evidence="8">CGMCC 1.16305</strain>
    </source>
</reference>
<feature type="signal peptide" evidence="5">
    <location>
        <begin position="1"/>
        <end position="21"/>
    </location>
</feature>
<dbReference type="PANTHER" id="PTHR12302:SF3">
    <property type="entry name" value="SERINE_THREONINE-PROTEIN KINASE 31"/>
    <property type="match status" value="1"/>
</dbReference>